<dbReference type="OrthoDB" id="7943907at2"/>
<evidence type="ECO:0000256" key="1">
    <source>
        <dbReference type="ARBA" id="ARBA00004323"/>
    </source>
</evidence>
<evidence type="ECO:0000313" key="16">
    <source>
        <dbReference type="Proteomes" id="UP000249610"/>
    </source>
</evidence>
<dbReference type="InterPro" id="IPR003406">
    <property type="entry name" value="Glyco_trans_14"/>
</dbReference>
<keyword evidence="6" id="KW-0479">Metal-binding</keyword>
<dbReference type="GO" id="GO:0016020">
    <property type="term" value="C:membrane"/>
    <property type="evidence" value="ECO:0007669"/>
    <property type="project" value="InterPro"/>
</dbReference>
<evidence type="ECO:0000256" key="12">
    <source>
        <dbReference type="ARBA" id="ARBA00023157"/>
    </source>
</evidence>
<evidence type="ECO:0000256" key="13">
    <source>
        <dbReference type="ARBA" id="ARBA00023180"/>
    </source>
</evidence>
<protein>
    <recommendedName>
        <fullName evidence="14">Peptide O-xylosyltransferase</fullName>
    </recommendedName>
</protein>
<keyword evidence="8" id="KW-0735">Signal-anchor</keyword>
<dbReference type="Pfam" id="PF02485">
    <property type="entry name" value="Branch"/>
    <property type="match status" value="1"/>
</dbReference>
<proteinExistence type="predicted"/>
<evidence type="ECO:0000256" key="9">
    <source>
        <dbReference type="ARBA" id="ARBA00022989"/>
    </source>
</evidence>
<dbReference type="GO" id="GO:0046872">
    <property type="term" value="F:metal ion binding"/>
    <property type="evidence" value="ECO:0007669"/>
    <property type="project" value="UniProtKB-KW"/>
</dbReference>
<keyword evidence="10" id="KW-0333">Golgi apparatus</keyword>
<keyword evidence="4" id="KW-0808">Transferase</keyword>
<keyword evidence="3" id="KW-0328">Glycosyltransferase</keyword>
<keyword evidence="5" id="KW-0812">Transmembrane</keyword>
<evidence type="ECO:0000313" key="15">
    <source>
        <dbReference type="EMBL" id="RAI85584.1"/>
    </source>
</evidence>
<accession>A0A327P3D7</accession>
<dbReference type="Proteomes" id="UP000249610">
    <property type="component" value="Unassembled WGS sequence"/>
</dbReference>
<evidence type="ECO:0000256" key="14">
    <source>
        <dbReference type="ARBA" id="ARBA00042865"/>
    </source>
</evidence>
<keyword evidence="11" id="KW-0472">Membrane</keyword>
<name>A0A327P3D7_9BACT</name>
<evidence type="ECO:0000256" key="8">
    <source>
        <dbReference type="ARBA" id="ARBA00022968"/>
    </source>
</evidence>
<dbReference type="EMBL" id="QLLK01000013">
    <property type="protein sequence ID" value="RAI85584.1"/>
    <property type="molecule type" value="Genomic_DNA"/>
</dbReference>
<evidence type="ECO:0000256" key="3">
    <source>
        <dbReference type="ARBA" id="ARBA00022676"/>
    </source>
</evidence>
<keyword evidence="16" id="KW-1185">Reference proteome</keyword>
<dbReference type="GO" id="GO:0015012">
    <property type="term" value="P:heparan sulfate proteoglycan biosynthetic process"/>
    <property type="evidence" value="ECO:0007669"/>
    <property type="project" value="TreeGrafter"/>
</dbReference>
<organism evidence="15 16">
    <name type="scientific">Algoriphagus yeomjeoni</name>
    <dbReference type="NCBI Taxonomy" id="291403"/>
    <lineage>
        <taxon>Bacteria</taxon>
        <taxon>Pseudomonadati</taxon>
        <taxon>Bacteroidota</taxon>
        <taxon>Cytophagia</taxon>
        <taxon>Cytophagales</taxon>
        <taxon>Cyclobacteriaceae</taxon>
        <taxon>Algoriphagus</taxon>
    </lineage>
</organism>
<keyword evidence="12" id="KW-1015">Disulfide bond</keyword>
<evidence type="ECO:0000256" key="4">
    <source>
        <dbReference type="ARBA" id="ARBA00022679"/>
    </source>
</evidence>
<dbReference type="RefSeq" id="WP_111612985.1">
    <property type="nucleotide sequence ID" value="NZ_QLLK01000013.1"/>
</dbReference>
<reference evidence="15 16" key="1">
    <citation type="submission" date="2018-06" db="EMBL/GenBank/DDBJ databases">
        <title>Genomic Encyclopedia of Archaeal and Bacterial Type Strains, Phase II (KMG-II): from individual species to whole genera.</title>
        <authorList>
            <person name="Goeker M."/>
        </authorList>
    </citation>
    <scope>NUCLEOTIDE SEQUENCE [LARGE SCALE GENOMIC DNA]</scope>
    <source>
        <strain evidence="15 16">DSM 23446</strain>
    </source>
</reference>
<evidence type="ECO:0000256" key="5">
    <source>
        <dbReference type="ARBA" id="ARBA00022692"/>
    </source>
</evidence>
<gene>
    <name evidence="15" type="ORF">LV83_03664</name>
</gene>
<dbReference type="AlphaFoldDB" id="A0A327P3D7"/>
<dbReference type="GO" id="GO:0030158">
    <property type="term" value="F:protein xylosyltransferase activity"/>
    <property type="evidence" value="ECO:0007669"/>
    <property type="project" value="InterPro"/>
</dbReference>
<evidence type="ECO:0000256" key="11">
    <source>
        <dbReference type="ARBA" id="ARBA00023136"/>
    </source>
</evidence>
<comment type="caution">
    <text evidence="15">The sequence shown here is derived from an EMBL/GenBank/DDBJ whole genome shotgun (WGS) entry which is preliminary data.</text>
</comment>
<evidence type="ECO:0000256" key="10">
    <source>
        <dbReference type="ARBA" id="ARBA00023034"/>
    </source>
</evidence>
<dbReference type="InterPro" id="IPR043538">
    <property type="entry name" value="XYLT"/>
</dbReference>
<evidence type="ECO:0000256" key="7">
    <source>
        <dbReference type="ARBA" id="ARBA00022824"/>
    </source>
</evidence>
<keyword evidence="7" id="KW-0256">Endoplasmic reticulum</keyword>
<dbReference type="GO" id="GO:0050650">
    <property type="term" value="P:chondroitin sulfate proteoglycan biosynthetic process"/>
    <property type="evidence" value="ECO:0007669"/>
    <property type="project" value="TreeGrafter"/>
</dbReference>
<dbReference type="PANTHER" id="PTHR46025">
    <property type="entry name" value="XYLOSYLTRANSFERASE OXT"/>
    <property type="match status" value="1"/>
</dbReference>
<evidence type="ECO:0000256" key="6">
    <source>
        <dbReference type="ARBA" id="ARBA00022723"/>
    </source>
</evidence>
<dbReference type="PANTHER" id="PTHR46025:SF3">
    <property type="entry name" value="XYLOSYLTRANSFERASE OXT"/>
    <property type="match status" value="1"/>
</dbReference>
<keyword evidence="9" id="KW-1133">Transmembrane helix</keyword>
<keyword evidence="13" id="KW-0325">Glycoprotein</keyword>
<comment type="subcellular location">
    <subcellularLocation>
        <location evidence="2">Endoplasmic reticulum membrane</location>
        <topology evidence="2">Single-pass type II membrane protein</topology>
    </subcellularLocation>
    <subcellularLocation>
        <location evidence="1">Golgi apparatus membrane</location>
        <topology evidence="1">Single-pass type II membrane protein</topology>
    </subcellularLocation>
</comment>
<sequence length="276" mass="33204">MKIAFIILAYKFPKQLDFLLSRLNSENHFFFIHIDLRSDFADFEEILAKYQSSVYLLPRTKSYWGSYNCVEVVRRGLEVAFNHRIQFDFFIHLSGQDLPLKSNHFIDLFFEENKHKSFINLVNSSSDKISKRLEKCKFFIADVRYTLRNPHPHFLLGYLGLIWKYLIRYFDSRVNYFESEFYFSLNRDFVGLLLNQFQKEKLLTFRLQFSEIPEEIVLATLIGKIPDYDVLIHQEEFRLFSWTDESKSPKELDQNDYFELLDSKFLFGRKFNIFNG</sequence>
<evidence type="ECO:0000256" key="2">
    <source>
        <dbReference type="ARBA" id="ARBA00004648"/>
    </source>
</evidence>